<comment type="caution">
    <text evidence="2">The sequence shown here is derived from an EMBL/GenBank/DDBJ whole genome shotgun (WGS) entry which is preliminary data.</text>
</comment>
<dbReference type="STRING" id="135208.A0A4Y9ZU34"/>
<dbReference type="OrthoDB" id="9975758at2759"/>
<evidence type="ECO:0000313" key="2">
    <source>
        <dbReference type="EMBL" id="TFY77567.1"/>
    </source>
</evidence>
<feature type="region of interest" description="Disordered" evidence="1">
    <location>
        <begin position="83"/>
        <end position="110"/>
    </location>
</feature>
<feature type="compositionally biased region" description="Polar residues" evidence="1">
    <location>
        <begin position="1"/>
        <end position="14"/>
    </location>
</feature>
<dbReference type="AlphaFoldDB" id="A0A4Y9ZU34"/>
<dbReference type="EMBL" id="SFCI01000877">
    <property type="protein sequence ID" value="TFY77567.1"/>
    <property type="molecule type" value="Genomic_DNA"/>
</dbReference>
<name>A0A4Y9ZU34_9AGAM</name>
<protein>
    <submittedName>
        <fullName evidence="2">Uncharacterized protein</fullName>
    </submittedName>
</protein>
<feature type="region of interest" description="Disordered" evidence="1">
    <location>
        <begin position="1"/>
        <end position="24"/>
    </location>
</feature>
<gene>
    <name evidence="2" type="ORF">EWM64_g6447</name>
</gene>
<keyword evidence="3" id="KW-1185">Reference proteome</keyword>
<accession>A0A4Y9ZU34</accession>
<dbReference type="Proteomes" id="UP000298061">
    <property type="component" value="Unassembled WGS sequence"/>
</dbReference>
<reference evidence="2 3" key="1">
    <citation type="submission" date="2019-02" db="EMBL/GenBank/DDBJ databases">
        <title>Genome sequencing of the rare red list fungi Hericium alpestre (H. flagellum).</title>
        <authorList>
            <person name="Buettner E."/>
            <person name="Kellner H."/>
        </authorList>
    </citation>
    <scope>NUCLEOTIDE SEQUENCE [LARGE SCALE GENOMIC DNA]</scope>
    <source>
        <strain evidence="2 3">DSM 108284</strain>
    </source>
</reference>
<proteinExistence type="predicted"/>
<feature type="compositionally biased region" description="Low complexity" evidence="1">
    <location>
        <begin position="99"/>
        <end position="110"/>
    </location>
</feature>
<sequence length="217" mass="23725">MDTIDPQPQDNTGGNEVVVNHPDAPASEFRPSFSLGELMGTWYAAVDLIELSREGLFGAAYRHVVYSTLPFWKNKKDVTITYDPVSDSGPEPRSIKGIDTLLDDPTATDASPTRYKWRGSGLLKISTSKWQVLAFGRWSPPPSASSDQPANEPHVYEYAVTYFQPTIFTPAGLDIYSRTAEGLPDELVGEIIDEIRQVGESGTGAAVQKLAASVFEL</sequence>
<evidence type="ECO:0000313" key="3">
    <source>
        <dbReference type="Proteomes" id="UP000298061"/>
    </source>
</evidence>
<evidence type="ECO:0000256" key="1">
    <source>
        <dbReference type="SAM" id="MobiDB-lite"/>
    </source>
</evidence>
<organism evidence="2 3">
    <name type="scientific">Hericium alpestre</name>
    <dbReference type="NCBI Taxonomy" id="135208"/>
    <lineage>
        <taxon>Eukaryota</taxon>
        <taxon>Fungi</taxon>
        <taxon>Dikarya</taxon>
        <taxon>Basidiomycota</taxon>
        <taxon>Agaricomycotina</taxon>
        <taxon>Agaricomycetes</taxon>
        <taxon>Russulales</taxon>
        <taxon>Hericiaceae</taxon>
        <taxon>Hericium</taxon>
    </lineage>
</organism>